<keyword evidence="10" id="KW-0539">Nucleus</keyword>
<dbReference type="Gene3D" id="3.30.40.10">
    <property type="entry name" value="Zinc/RING finger domain, C3HC4 (zinc finger)"/>
    <property type="match status" value="1"/>
</dbReference>
<dbReference type="GO" id="GO:0005737">
    <property type="term" value="C:cytoplasm"/>
    <property type="evidence" value="ECO:0007669"/>
    <property type="project" value="UniProtKB-SubCell"/>
</dbReference>
<proteinExistence type="inferred from homology"/>
<evidence type="ECO:0000256" key="4">
    <source>
        <dbReference type="ARBA" id="ARBA00004906"/>
    </source>
</evidence>
<evidence type="ECO:0000256" key="9">
    <source>
        <dbReference type="ARBA" id="ARBA00022786"/>
    </source>
</evidence>
<name>A0A1E3P1B0_WICAA</name>
<evidence type="ECO:0000256" key="3">
    <source>
        <dbReference type="ARBA" id="ARBA00004496"/>
    </source>
</evidence>
<dbReference type="InterPro" id="IPR013083">
    <property type="entry name" value="Znf_RING/FYVE/PHD"/>
</dbReference>
<sequence length="1048" mass="119190">MSAEEIRAKRLAKLNNGSQPSSSTSLNSQNTTNSQTATITKKTTTSAVSSSTEQSTVSTPVLDNADAKRQKQSTSASTQENITSWTNKIFEIVLNVTLDHEKSGSAIFLENTFTELVEENQDPVFNKDLADRAIIEVLSEIGVDNPFSYLKNAWNKTFQERRIILQKDTLRDAKYEILNEIERLTSSYGLVSFQIPDLFINGFNVNSTLLDIISNENSYSDFLLQIIKRSDEEGTLLDFLNIFIPNLSKLILGLDLNNPKYPLILNIFQLFLSQKAVGAVFTQIEGFELNPDLEPSKFEVSSILGPIFKLSPLQRTVARNNFDRGNEKSQLQINKIGESLQAEHKVLLDRLFSITSKIIRGSDQSRHDLMKYFGTIINKNHLRRGDHSDANKLSSNAFITNISLILIRLSQPFLDSTLTKIDRIDPNYYSKTPLVDISEETRVNSTTAEATEYFNANTEIDKGLKTNFISDCYYLTLAYLHYGIGGTYLSETKMKSTIKRLEQSIARLRQQANTPNPMQGFAKVQLQRMEASLAALKSEKDALVSFFVHRDLQVEIFDFVSGASAFLTRMVDPKHTYPHGGLLKLPLVPDVIGFENVDSTDYFKEKAPSPFKYYPEYVVEGIINYCHYISKYSNNPMLRNPRLQTFVEFAVTFLRCPELIGNPHLKGRLVEVLFIGTLPTQDQRPGFMADIIDTDKLVSDNLLYALLDFYVIVEKTGSSSQFYDKFNSRYHISSILEQIWKNPLYQNQLKWQSENNEEFFIRFIARMLNDLTFLLDESLRQLAEVHLVQTELDKRERGITTLEGTVEELQSRFNSASGQAKSFCGLANKSIDLFGLFTQEVPRAFTKSEIVGRLASMLDYNLDALVGPRCVNLKVKEPEKYQFSPRQLLVNISKVYNNLSNEEEFINAVSQDSRSFKRSTFKRAEAILGNRGFVANDFLKTFIEFADKAEAKRLEEEEEELKLGEVPDEFLDPLMFTLMKDPVTLPGSKVNIDRSTIKAHLLSDSTDPFNRMPLKLEDVIPNEELKQQILDFKLKSKQDKGDVDMTDV</sequence>
<dbReference type="InterPro" id="IPR019474">
    <property type="entry name" value="Ub_conjug_fac_E4_core"/>
</dbReference>
<dbReference type="Proteomes" id="UP000094112">
    <property type="component" value="Unassembled WGS sequence"/>
</dbReference>
<evidence type="ECO:0000313" key="14">
    <source>
        <dbReference type="Proteomes" id="UP000094112"/>
    </source>
</evidence>
<evidence type="ECO:0000259" key="12">
    <source>
        <dbReference type="PROSITE" id="PS51698"/>
    </source>
</evidence>
<dbReference type="PANTHER" id="PTHR13931:SF2">
    <property type="entry name" value="UBIQUITIN CONJUGATION FACTOR E4 B"/>
    <property type="match status" value="1"/>
</dbReference>
<feature type="compositionally biased region" description="Low complexity" evidence="11">
    <location>
        <begin position="21"/>
        <end position="59"/>
    </location>
</feature>
<feature type="domain" description="U-box" evidence="12">
    <location>
        <begin position="965"/>
        <end position="1039"/>
    </location>
</feature>
<dbReference type="STRING" id="683960.A0A1E3P1B0"/>
<accession>A0A1E3P1B0</accession>
<evidence type="ECO:0000256" key="5">
    <source>
        <dbReference type="ARBA" id="ARBA00007434"/>
    </source>
</evidence>
<feature type="region of interest" description="Disordered" evidence="11">
    <location>
        <begin position="1"/>
        <end position="79"/>
    </location>
</feature>
<dbReference type="UniPathway" id="UPA00143"/>
<dbReference type="InterPro" id="IPR045132">
    <property type="entry name" value="UBE4"/>
</dbReference>
<dbReference type="FunFam" id="3.30.40.10:FF:000055">
    <property type="entry name" value="Ubiquitin conjugation factor e4 a"/>
    <property type="match status" value="1"/>
</dbReference>
<evidence type="ECO:0000256" key="10">
    <source>
        <dbReference type="ARBA" id="ARBA00023242"/>
    </source>
</evidence>
<evidence type="ECO:0000256" key="2">
    <source>
        <dbReference type="ARBA" id="ARBA00004123"/>
    </source>
</evidence>
<evidence type="ECO:0000256" key="8">
    <source>
        <dbReference type="ARBA" id="ARBA00022679"/>
    </source>
</evidence>
<dbReference type="GO" id="GO:0034450">
    <property type="term" value="F:ubiquitin-ubiquitin ligase activity"/>
    <property type="evidence" value="ECO:0007669"/>
    <property type="project" value="EnsemblFungi"/>
</dbReference>
<dbReference type="GeneID" id="30202161"/>
<keyword evidence="8" id="KW-0808">Transferase</keyword>
<evidence type="ECO:0000313" key="13">
    <source>
        <dbReference type="EMBL" id="ODQ59040.1"/>
    </source>
</evidence>
<comment type="pathway">
    <text evidence="4">Protein modification; protein ubiquitination.</text>
</comment>
<dbReference type="OrthoDB" id="20295at2759"/>
<evidence type="ECO:0000256" key="7">
    <source>
        <dbReference type="ARBA" id="ARBA00022490"/>
    </source>
</evidence>
<comment type="subcellular location">
    <subcellularLocation>
        <location evidence="3">Cytoplasm</location>
    </subcellularLocation>
    <subcellularLocation>
        <location evidence="2">Nucleus</location>
    </subcellularLocation>
</comment>
<dbReference type="SUPFAM" id="SSF57850">
    <property type="entry name" value="RING/U-box"/>
    <property type="match status" value="1"/>
</dbReference>
<dbReference type="EC" id="2.3.2.27" evidence="6"/>
<evidence type="ECO:0000256" key="11">
    <source>
        <dbReference type="SAM" id="MobiDB-lite"/>
    </source>
</evidence>
<comment type="catalytic activity">
    <reaction evidence="1">
        <text>S-ubiquitinyl-[E2 ubiquitin-conjugating enzyme]-L-cysteine + [acceptor protein]-L-lysine = [E2 ubiquitin-conjugating enzyme]-L-cysteine + N(6)-ubiquitinyl-[acceptor protein]-L-lysine.</text>
        <dbReference type="EC" id="2.3.2.27"/>
    </reaction>
</comment>
<keyword evidence="14" id="KW-1185">Reference proteome</keyword>
<protein>
    <recommendedName>
        <fullName evidence="6">RING-type E3 ubiquitin transferase</fullName>
        <ecNumber evidence="6">2.3.2.27</ecNumber>
    </recommendedName>
</protein>
<evidence type="ECO:0000256" key="1">
    <source>
        <dbReference type="ARBA" id="ARBA00000900"/>
    </source>
</evidence>
<keyword evidence="7" id="KW-0963">Cytoplasm</keyword>
<dbReference type="RefSeq" id="XP_019038247.1">
    <property type="nucleotide sequence ID" value="XM_019184915.1"/>
</dbReference>
<dbReference type="CDD" id="cd16657">
    <property type="entry name" value="RING-Ubox_UBE4A"/>
    <property type="match status" value="1"/>
</dbReference>
<reference evidence="13 14" key="1">
    <citation type="journal article" date="2016" name="Proc. Natl. Acad. Sci. U.S.A.">
        <title>Comparative genomics of biotechnologically important yeasts.</title>
        <authorList>
            <person name="Riley R."/>
            <person name="Haridas S."/>
            <person name="Wolfe K.H."/>
            <person name="Lopes M.R."/>
            <person name="Hittinger C.T."/>
            <person name="Goeker M."/>
            <person name="Salamov A.A."/>
            <person name="Wisecaver J.H."/>
            <person name="Long T.M."/>
            <person name="Calvey C.H."/>
            <person name="Aerts A.L."/>
            <person name="Barry K.W."/>
            <person name="Choi C."/>
            <person name="Clum A."/>
            <person name="Coughlan A.Y."/>
            <person name="Deshpande S."/>
            <person name="Douglass A.P."/>
            <person name="Hanson S.J."/>
            <person name="Klenk H.-P."/>
            <person name="LaButti K.M."/>
            <person name="Lapidus A."/>
            <person name="Lindquist E.A."/>
            <person name="Lipzen A.M."/>
            <person name="Meier-Kolthoff J.P."/>
            <person name="Ohm R.A."/>
            <person name="Otillar R.P."/>
            <person name="Pangilinan J.L."/>
            <person name="Peng Y."/>
            <person name="Rokas A."/>
            <person name="Rosa C.A."/>
            <person name="Scheuner C."/>
            <person name="Sibirny A.A."/>
            <person name="Slot J.C."/>
            <person name="Stielow J.B."/>
            <person name="Sun H."/>
            <person name="Kurtzman C.P."/>
            <person name="Blackwell M."/>
            <person name="Grigoriev I.V."/>
            <person name="Jeffries T.W."/>
        </authorList>
    </citation>
    <scope>NUCLEOTIDE SEQUENCE [LARGE SCALE GENOMIC DNA]</scope>
    <source>
        <strain evidence="14">ATCC 58044 / CBS 1984 / NCYC 433 / NRRL Y-366-8</strain>
    </source>
</reference>
<dbReference type="EMBL" id="KV454211">
    <property type="protein sequence ID" value="ODQ59040.1"/>
    <property type="molecule type" value="Genomic_DNA"/>
</dbReference>
<dbReference type="GO" id="GO:0005634">
    <property type="term" value="C:nucleus"/>
    <property type="evidence" value="ECO:0007669"/>
    <property type="project" value="UniProtKB-SubCell"/>
</dbReference>
<dbReference type="Pfam" id="PF04564">
    <property type="entry name" value="U-box"/>
    <property type="match status" value="1"/>
</dbReference>
<dbReference type="GO" id="GO:0071361">
    <property type="term" value="P:cellular response to ethanol"/>
    <property type="evidence" value="ECO:0007669"/>
    <property type="project" value="EnsemblFungi"/>
</dbReference>
<dbReference type="GO" id="GO:0000151">
    <property type="term" value="C:ubiquitin ligase complex"/>
    <property type="evidence" value="ECO:0007669"/>
    <property type="project" value="InterPro"/>
</dbReference>
<dbReference type="GO" id="GO:0070936">
    <property type="term" value="P:protein K48-linked ubiquitination"/>
    <property type="evidence" value="ECO:0007669"/>
    <property type="project" value="EnsemblFungi"/>
</dbReference>
<organism evidence="13 14">
    <name type="scientific">Wickerhamomyces anomalus (strain ATCC 58044 / CBS 1984 / NCYC 433 / NRRL Y-366-8)</name>
    <name type="common">Yeast</name>
    <name type="synonym">Hansenula anomala</name>
    <dbReference type="NCBI Taxonomy" id="683960"/>
    <lineage>
        <taxon>Eukaryota</taxon>
        <taxon>Fungi</taxon>
        <taxon>Dikarya</taxon>
        <taxon>Ascomycota</taxon>
        <taxon>Saccharomycotina</taxon>
        <taxon>Saccharomycetes</taxon>
        <taxon>Phaffomycetales</taxon>
        <taxon>Wickerhamomycetaceae</taxon>
        <taxon>Wickerhamomyces</taxon>
    </lineage>
</organism>
<gene>
    <name evidence="13" type="ORF">WICANDRAFT_79575</name>
</gene>
<dbReference type="Pfam" id="PF10408">
    <property type="entry name" value="Ufd2P_core"/>
    <property type="match status" value="1"/>
</dbReference>
<evidence type="ECO:0000256" key="6">
    <source>
        <dbReference type="ARBA" id="ARBA00012483"/>
    </source>
</evidence>
<dbReference type="InterPro" id="IPR003613">
    <property type="entry name" value="Ubox_domain"/>
</dbReference>
<keyword evidence="9" id="KW-0833">Ubl conjugation pathway</keyword>
<dbReference type="GO" id="GO:0031398">
    <property type="term" value="P:positive regulation of protein ubiquitination"/>
    <property type="evidence" value="ECO:0007669"/>
    <property type="project" value="EnsemblFungi"/>
</dbReference>
<dbReference type="GO" id="GO:0036503">
    <property type="term" value="P:ERAD pathway"/>
    <property type="evidence" value="ECO:0007669"/>
    <property type="project" value="EnsemblFungi"/>
</dbReference>
<comment type="similarity">
    <text evidence="5">Belongs to the ubiquitin conjugation factor E4 family.</text>
</comment>
<dbReference type="PROSITE" id="PS51698">
    <property type="entry name" value="U_BOX"/>
    <property type="match status" value="1"/>
</dbReference>
<dbReference type="GO" id="GO:0006511">
    <property type="term" value="P:ubiquitin-dependent protein catabolic process"/>
    <property type="evidence" value="ECO:0007669"/>
    <property type="project" value="EnsemblFungi"/>
</dbReference>
<dbReference type="SMART" id="SM00504">
    <property type="entry name" value="Ubox"/>
    <property type="match status" value="1"/>
</dbReference>
<dbReference type="PANTHER" id="PTHR13931">
    <property type="entry name" value="UBIQUITINATION FACTOR E4"/>
    <property type="match status" value="1"/>
</dbReference>
<dbReference type="AlphaFoldDB" id="A0A1E3P1B0"/>